<dbReference type="AlphaFoldDB" id="A0A8B8QW87"/>
<dbReference type="InterPro" id="IPR012337">
    <property type="entry name" value="RNaseH-like_sf"/>
</dbReference>
<evidence type="ECO:0000313" key="1">
    <source>
        <dbReference type="Proteomes" id="UP000827889"/>
    </source>
</evidence>
<dbReference type="KEGG" id="rarg:115755959"/>
<organism evidence="1 2">
    <name type="scientific">Rhodamnia argentea</name>
    <dbReference type="NCBI Taxonomy" id="178133"/>
    <lineage>
        <taxon>Eukaryota</taxon>
        <taxon>Viridiplantae</taxon>
        <taxon>Streptophyta</taxon>
        <taxon>Embryophyta</taxon>
        <taxon>Tracheophyta</taxon>
        <taxon>Spermatophyta</taxon>
        <taxon>Magnoliopsida</taxon>
        <taxon>eudicotyledons</taxon>
        <taxon>Gunneridae</taxon>
        <taxon>Pentapetalae</taxon>
        <taxon>rosids</taxon>
        <taxon>malvids</taxon>
        <taxon>Myrtales</taxon>
        <taxon>Myrtaceae</taxon>
        <taxon>Myrtoideae</taxon>
        <taxon>Myrteae</taxon>
        <taxon>Australasian group</taxon>
        <taxon>Rhodamnia</taxon>
    </lineage>
</organism>
<dbReference type="PANTHER" id="PTHR46481">
    <property type="entry name" value="ZINC FINGER BED DOMAIN-CONTAINING PROTEIN 4"/>
    <property type="match status" value="1"/>
</dbReference>
<protein>
    <submittedName>
        <fullName evidence="2">Zinc finger BED domain-containing protein RICESLEEPER 2-like</fullName>
    </submittedName>
</protein>
<reference evidence="2" key="1">
    <citation type="submission" date="2025-08" db="UniProtKB">
        <authorList>
            <consortium name="RefSeq"/>
        </authorList>
    </citation>
    <scope>IDENTIFICATION</scope>
    <source>
        <tissue evidence="2">Leaf</tissue>
    </source>
</reference>
<dbReference type="SUPFAM" id="SSF53098">
    <property type="entry name" value="Ribonuclease H-like"/>
    <property type="match status" value="1"/>
</dbReference>
<evidence type="ECO:0000313" key="2">
    <source>
        <dbReference type="RefSeq" id="XP_030551456.1"/>
    </source>
</evidence>
<dbReference type="OrthoDB" id="1741548at2759"/>
<dbReference type="InterPro" id="IPR052035">
    <property type="entry name" value="ZnF_BED_domain_contain"/>
</dbReference>
<dbReference type="GeneID" id="115755959"/>
<sequence length="105" mass="12359">MKVKKSSKRKSTQIRYVRGSPMRAKSFQACIESARISYKGSACLDVFTKWNSTYLMLDTTLKLRKAFERLEEDDPFFSAELEDETPKNEDWEKCQSSYHIFEEVL</sequence>
<dbReference type="Proteomes" id="UP000827889">
    <property type="component" value="Chromosome 6"/>
</dbReference>
<proteinExistence type="predicted"/>
<keyword evidence="1" id="KW-1185">Reference proteome</keyword>
<dbReference type="PANTHER" id="PTHR46481:SF7">
    <property type="entry name" value="ZINC FINGER BED DOMAIN-CONTAINING PROTEIN RICESLEEPER 2-LIKE"/>
    <property type="match status" value="1"/>
</dbReference>
<gene>
    <name evidence="2" type="primary">LOC115755959</name>
</gene>
<accession>A0A8B8QW87</accession>
<name>A0A8B8QW87_9MYRT</name>
<dbReference type="RefSeq" id="XP_030551456.1">
    <property type="nucleotide sequence ID" value="XM_030695596.2"/>
</dbReference>